<keyword evidence="3" id="KW-1185">Reference proteome</keyword>
<dbReference type="EMBL" id="JAODOP010000001">
    <property type="protein sequence ID" value="MEF3832074.1"/>
    <property type="molecule type" value="Genomic_DNA"/>
</dbReference>
<dbReference type="NCBIfam" id="NF040639">
    <property type="entry name" value="LETM1_rel_film"/>
    <property type="match status" value="1"/>
</dbReference>
<evidence type="ECO:0000313" key="2">
    <source>
        <dbReference type="EMBL" id="MEF3832074.1"/>
    </source>
</evidence>
<organism evidence="2 3">
    <name type="scientific">Flavivirga spongiicola</name>
    <dbReference type="NCBI Taxonomy" id="421621"/>
    <lineage>
        <taxon>Bacteria</taxon>
        <taxon>Pseudomonadati</taxon>
        <taxon>Bacteroidota</taxon>
        <taxon>Flavobacteriia</taxon>
        <taxon>Flavobacteriales</taxon>
        <taxon>Flavobacteriaceae</taxon>
        <taxon>Flavivirga</taxon>
    </lineage>
</organism>
<reference evidence="2 3" key="1">
    <citation type="submission" date="2022-09" db="EMBL/GenBank/DDBJ databases">
        <title>Genome sequencing of Flavivirga sp. MEBiC05379.</title>
        <authorList>
            <person name="Oh H.-M."/>
            <person name="Kwon K.K."/>
            <person name="Park M.J."/>
            <person name="Yang S.-H."/>
        </authorList>
    </citation>
    <scope>NUCLEOTIDE SEQUENCE [LARGE SCALE GENOMIC DNA]</scope>
    <source>
        <strain evidence="2 3">MEBiC05379</strain>
    </source>
</reference>
<dbReference type="Pfam" id="PF07766">
    <property type="entry name" value="LETM1_RBD"/>
    <property type="match status" value="1"/>
</dbReference>
<gene>
    <name evidence="2" type="ORF">N1F79_02925</name>
</gene>
<proteinExistence type="predicted"/>
<name>A0ABU7XNL4_9FLAO</name>
<dbReference type="InterPro" id="IPR033122">
    <property type="entry name" value="LETM1-like_RBD"/>
</dbReference>
<protein>
    <submittedName>
        <fullName evidence="2">LETM1-related biofilm-associated protein</fullName>
    </submittedName>
</protein>
<feature type="domain" description="Letm1 RBD" evidence="1">
    <location>
        <begin position="348"/>
        <end position="400"/>
    </location>
</feature>
<accession>A0ABU7XNL4</accession>
<sequence>MPKALHLHHIKNDTMNPSAQGWIKKLLKEIEKKDAIFNFNEEAFYNTLRNCGFIYGSNLGIVGDTINKKDLTEEELCKTNLLLTLLYTHNNSTSKTSFIDSVINFYTDINELKISYFQELLGGKKSSEQLEKIIHKRVQIDANVLTKNFNYFIINALLFIDVLAYQEFLKNNTISIDYIKNLEAAIETISLDVLNSKTRKNQYDESLIKLFESSLRFKDNVHVNYKKAIEIIKTKQEKYYVLDLACMATWGDRTIDDNEQQFLIQLGTDLNLHTSRINQSINTVNHFYTTNKDNIALLSSKNIVQSFYNNSSKMVNKLITRNSKRLYQELKDSKELMILLSQSTVRDLNSEEQKKVQEQLLDVFKSIPSLAIFILPGGALLLPLVIKFIPKLLPSAFDDNRIDD</sequence>
<dbReference type="RefSeq" id="WP_303309065.1">
    <property type="nucleotide sequence ID" value="NZ_JAODOP010000001.1"/>
</dbReference>
<dbReference type="Proteomes" id="UP001337305">
    <property type="component" value="Unassembled WGS sequence"/>
</dbReference>
<comment type="caution">
    <text evidence="2">The sequence shown here is derived from an EMBL/GenBank/DDBJ whole genome shotgun (WGS) entry which is preliminary data.</text>
</comment>
<evidence type="ECO:0000313" key="3">
    <source>
        <dbReference type="Proteomes" id="UP001337305"/>
    </source>
</evidence>
<evidence type="ECO:0000259" key="1">
    <source>
        <dbReference type="Pfam" id="PF07766"/>
    </source>
</evidence>